<keyword evidence="2" id="KW-0808">Transferase</keyword>
<dbReference type="AlphaFoldDB" id="A0A1G8T368"/>
<dbReference type="InterPro" id="IPR005467">
    <property type="entry name" value="His_kinase_dom"/>
</dbReference>
<evidence type="ECO:0000259" key="8">
    <source>
        <dbReference type="PROSITE" id="PS50109"/>
    </source>
</evidence>
<keyword evidence="6" id="KW-0902">Two-component regulatory system</keyword>
<keyword evidence="4" id="KW-0418">Kinase</keyword>
<dbReference type="GO" id="GO:0016301">
    <property type="term" value="F:kinase activity"/>
    <property type="evidence" value="ECO:0007669"/>
    <property type="project" value="UniProtKB-KW"/>
</dbReference>
<feature type="transmembrane region" description="Helical" evidence="7">
    <location>
        <begin position="69"/>
        <end position="94"/>
    </location>
</feature>
<protein>
    <submittedName>
        <fullName evidence="10">PAS domain S-box-containing protein</fullName>
    </submittedName>
</protein>
<dbReference type="Pfam" id="PF02518">
    <property type="entry name" value="HATPase_c"/>
    <property type="match status" value="1"/>
</dbReference>
<feature type="transmembrane region" description="Helical" evidence="7">
    <location>
        <begin position="146"/>
        <end position="167"/>
    </location>
</feature>
<dbReference type="PANTHER" id="PTHR43065">
    <property type="entry name" value="SENSOR HISTIDINE KINASE"/>
    <property type="match status" value="1"/>
</dbReference>
<keyword evidence="1" id="KW-0597">Phosphoprotein</keyword>
<dbReference type="Pfam" id="PF00989">
    <property type="entry name" value="PAS"/>
    <property type="match status" value="1"/>
</dbReference>
<feature type="transmembrane region" description="Helical" evidence="7">
    <location>
        <begin position="106"/>
        <end position="126"/>
    </location>
</feature>
<dbReference type="InterPro" id="IPR003594">
    <property type="entry name" value="HATPase_dom"/>
</dbReference>
<keyword evidence="7" id="KW-0812">Transmembrane</keyword>
<evidence type="ECO:0000313" key="10">
    <source>
        <dbReference type="EMBL" id="SDJ35415.1"/>
    </source>
</evidence>
<organism evidence="10 11">
    <name type="scientific">Halovenus aranensis</name>
    <dbReference type="NCBI Taxonomy" id="890420"/>
    <lineage>
        <taxon>Archaea</taxon>
        <taxon>Methanobacteriati</taxon>
        <taxon>Methanobacteriota</taxon>
        <taxon>Stenosarchaea group</taxon>
        <taxon>Halobacteria</taxon>
        <taxon>Halobacteriales</taxon>
        <taxon>Haloarculaceae</taxon>
        <taxon>Halovenus</taxon>
    </lineage>
</organism>
<feature type="domain" description="PAS" evidence="9">
    <location>
        <begin position="343"/>
        <end position="414"/>
    </location>
</feature>
<evidence type="ECO:0000256" key="5">
    <source>
        <dbReference type="ARBA" id="ARBA00022840"/>
    </source>
</evidence>
<dbReference type="RefSeq" id="WP_092699351.1">
    <property type="nucleotide sequence ID" value="NZ_FNFC01000002.1"/>
</dbReference>
<gene>
    <name evidence="10" type="ORF">SAMN05216226_102272</name>
</gene>
<dbReference type="GO" id="GO:0005524">
    <property type="term" value="F:ATP binding"/>
    <property type="evidence" value="ECO:0007669"/>
    <property type="project" value="UniProtKB-KW"/>
</dbReference>
<dbReference type="InterPro" id="IPR013767">
    <property type="entry name" value="PAS_fold"/>
</dbReference>
<keyword evidence="7" id="KW-1133">Transmembrane helix</keyword>
<dbReference type="STRING" id="890420.SAMN05216226_102272"/>
<dbReference type="SMART" id="SM00387">
    <property type="entry name" value="HATPase_c"/>
    <property type="match status" value="1"/>
</dbReference>
<feature type="domain" description="Histidine kinase" evidence="8">
    <location>
        <begin position="481"/>
        <end position="682"/>
    </location>
</feature>
<feature type="transmembrane region" description="Helical" evidence="7">
    <location>
        <begin position="12"/>
        <end position="30"/>
    </location>
</feature>
<evidence type="ECO:0000256" key="7">
    <source>
        <dbReference type="SAM" id="Phobius"/>
    </source>
</evidence>
<accession>A0A1G8T368</accession>
<feature type="transmembrane region" description="Helical" evidence="7">
    <location>
        <begin position="179"/>
        <end position="200"/>
    </location>
</feature>
<evidence type="ECO:0000256" key="3">
    <source>
        <dbReference type="ARBA" id="ARBA00022741"/>
    </source>
</evidence>
<dbReference type="NCBIfam" id="TIGR00229">
    <property type="entry name" value="sensory_box"/>
    <property type="match status" value="1"/>
</dbReference>
<dbReference type="Proteomes" id="UP000198856">
    <property type="component" value="Unassembled WGS sequence"/>
</dbReference>
<evidence type="ECO:0000256" key="4">
    <source>
        <dbReference type="ARBA" id="ARBA00022777"/>
    </source>
</evidence>
<evidence type="ECO:0000256" key="1">
    <source>
        <dbReference type="ARBA" id="ARBA00022553"/>
    </source>
</evidence>
<dbReference type="InterPro" id="IPR031621">
    <property type="entry name" value="HisKA_7TM"/>
</dbReference>
<keyword evidence="3" id="KW-0547">Nucleotide-binding</keyword>
<dbReference type="GO" id="GO:0006355">
    <property type="term" value="P:regulation of DNA-templated transcription"/>
    <property type="evidence" value="ECO:0007669"/>
    <property type="project" value="InterPro"/>
</dbReference>
<dbReference type="Pfam" id="PF16927">
    <property type="entry name" value="HisKA_7TM"/>
    <property type="match status" value="1"/>
</dbReference>
<dbReference type="SUPFAM" id="SSF55874">
    <property type="entry name" value="ATPase domain of HSP90 chaperone/DNA topoisomerase II/histidine kinase"/>
    <property type="match status" value="1"/>
</dbReference>
<dbReference type="EMBL" id="FNFC01000002">
    <property type="protein sequence ID" value="SDJ35415.1"/>
    <property type="molecule type" value="Genomic_DNA"/>
</dbReference>
<dbReference type="OrthoDB" id="8127at2157"/>
<feature type="transmembrane region" description="Helical" evidence="7">
    <location>
        <begin position="206"/>
        <end position="223"/>
    </location>
</feature>
<evidence type="ECO:0000256" key="2">
    <source>
        <dbReference type="ARBA" id="ARBA00022679"/>
    </source>
</evidence>
<dbReference type="GO" id="GO:0000160">
    <property type="term" value="P:phosphorelay signal transduction system"/>
    <property type="evidence" value="ECO:0007669"/>
    <property type="project" value="UniProtKB-KW"/>
</dbReference>
<dbReference type="PROSITE" id="PS50109">
    <property type="entry name" value="HIS_KIN"/>
    <property type="match status" value="1"/>
</dbReference>
<name>A0A1G8T368_9EURY</name>
<sequence length="686" mass="75838">MIGSVGTVEQLYTALFAVSGIVSIAAIARARKFDDPDVRRGLVWLLATAGGWALLKTVFFIFPDPFREPAYIVGLALGFGTVWAWLYFCSAYTGRRYHRNKSLRRLSVGVFLAVVSVKVTNPLHGLYFTTTEVETPFAYLAIEHNILHWTATGLSYVLAALGMFMLFQLYFESGYETRSLTILTGLIGVPVVFDVAALFTPWLIDVIYAPIGVAAFAVGVLFISERRFLAVQRTARGNDLSIYLDENGRIKDYSSNAGDVLPELNGATGSRLSAAAPAVVEAIGSDDHILEREYEGDQRFYFVSASTVSLGQSSTEVVQLSDVTKTERQRRQLADRERELDEQNELYRAVIDASFAFVFRVDQEGNYTFVSPSVEEFLGYSATELEGQQIAVTLPDESTTERAWNQIEPVLSGRTNRVRDFPLETKAGRTVYSDIRGVPIYDGSVAEDERGPEDVVGIQLMVRDATERRQREGLISVINRVLRHNLRNRMSVIASYAGLLESTLDDDDADKAAHIRDTADRVLDLTESAQKIEENRELSPDLEPMDIVPMVERTVSELEVRYPEASVSVNAPESAEADTHERFETALSEVVDNAAKHGGDPPAIDIEVSLTESQVEIAVSDNGSGIPEMEREVLQSNTETQLVHGDGLGLWLVFWIVTSLDGELEATVEEGSTVTIWLPRSSESAA</sequence>
<dbReference type="PROSITE" id="PS50112">
    <property type="entry name" value="PAS"/>
    <property type="match status" value="1"/>
</dbReference>
<feature type="transmembrane region" description="Helical" evidence="7">
    <location>
        <begin position="42"/>
        <end position="63"/>
    </location>
</feature>
<dbReference type="InterPro" id="IPR036890">
    <property type="entry name" value="HATPase_C_sf"/>
</dbReference>
<keyword evidence="5" id="KW-0067">ATP-binding</keyword>
<reference evidence="10 11" key="1">
    <citation type="submission" date="2016-10" db="EMBL/GenBank/DDBJ databases">
        <authorList>
            <person name="de Groot N.N."/>
        </authorList>
    </citation>
    <scope>NUCLEOTIDE SEQUENCE [LARGE SCALE GENOMIC DNA]</scope>
    <source>
        <strain evidence="10 11">IBRC-M10015</strain>
    </source>
</reference>
<dbReference type="CDD" id="cd00075">
    <property type="entry name" value="HATPase"/>
    <property type="match status" value="1"/>
</dbReference>
<dbReference type="InterPro" id="IPR035965">
    <property type="entry name" value="PAS-like_dom_sf"/>
</dbReference>
<keyword evidence="7" id="KW-0472">Membrane</keyword>
<dbReference type="SMART" id="SM00091">
    <property type="entry name" value="PAS"/>
    <property type="match status" value="1"/>
</dbReference>
<dbReference type="Gene3D" id="3.30.450.20">
    <property type="entry name" value="PAS domain"/>
    <property type="match status" value="1"/>
</dbReference>
<evidence type="ECO:0000259" key="9">
    <source>
        <dbReference type="PROSITE" id="PS50112"/>
    </source>
</evidence>
<evidence type="ECO:0000313" key="11">
    <source>
        <dbReference type="Proteomes" id="UP000198856"/>
    </source>
</evidence>
<dbReference type="Gene3D" id="3.30.565.10">
    <property type="entry name" value="Histidine kinase-like ATPase, C-terminal domain"/>
    <property type="match status" value="1"/>
</dbReference>
<evidence type="ECO:0000256" key="6">
    <source>
        <dbReference type="ARBA" id="ARBA00023012"/>
    </source>
</evidence>
<keyword evidence="11" id="KW-1185">Reference proteome</keyword>
<proteinExistence type="predicted"/>
<dbReference type="InterPro" id="IPR000014">
    <property type="entry name" value="PAS"/>
</dbReference>
<dbReference type="CDD" id="cd00130">
    <property type="entry name" value="PAS"/>
    <property type="match status" value="1"/>
</dbReference>
<dbReference type="SUPFAM" id="SSF55785">
    <property type="entry name" value="PYP-like sensor domain (PAS domain)"/>
    <property type="match status" value="1"/>
</dbReference>